<comment type="similarity">
    <text evidence="3">Belongs to the LptF/LptG family.</text>
</comment>
<evidence type="ECO:0000256" key="6">
    <source>
        <dbReference type="ARBA" id="ARBA00022989"/>
    </source>
</evidence>
<comment type="caution">
    <text evidence="10">The sequence shown here is derived from an EMBL/GenBank/DDBJ whole genome shotgun (WGS) entry which is preliminary data.</text>
</comment>
<feature type="transmembrane region" description="Helical" evidence="9">
    <location>
        <begin position="265"/>
        <end position="284"/>
    </location>
</feature>
<organism evidence="10 11">
    <name type="scientific">SAR86 cluster bacterium</name>
    <dbReference type="NCBI Taxonomy" id="2030880"/>
    <lineage>
        <taxon>Bacteria</taxon>
        <taxon>Pseudomonadati</taxon>
        <taxon>Pseudomonadota</taxon>
        <taxon>Gammaproteobacteria</taxon>
        <taxon>SAR86 cluster</taxon>
    </lineage>
</organism>
<feature type="transmembrane region" description="Helical" evidence="9">
    <location>
        <begin position="356"/>
        <end position="373"/>
    </location>
</feature>
<evidence type="ECO:0000256" key="9">
    <source>
        <dbReference type="SAM" id="Phobius"/>
    </source>
</evidence>
<evidence type="ECO:0000256" key="8">
    <source>
        <dbReference type="ARBA" id="ARBA00026081"/>
    </source>
</evidence>
<evidence type="ECO:0000256" key="1">
    <source>
        <dbReference type="ARBA" id="ARBA00002265"/>
    </source>
</evidence>
<dbReference type="Proteomes" id="UP000253307">
    <property type="component" value="Unassembled WGS sequence"/>
</dbReference>
<reference evidence="10 11" key="1">
    <citation type="journal article" date="2018" name="Microbiome">
        <title>Fine metagenomic profile of the Mediterranean stratified and mixed water columns revealed by assembly and recruitment.</title>
        <authorList>
            <person name="Haro-Moreno J.M."/>
            <person name="Lopez-Perez M."/>
            <person name="De La Torre J.R."/>
            <person name="Picazo A."/>
            <person name="Camacho A."/>
            <person name="Rodriguez-Valera F."/>
        </authorList>
    </citation>
    <scope>NUCLEOTIDE SEQUENCE [LARGE SCALE GENOMIC DNA]</scope>
    <source>
        <strain evidence="10">MED-G82</strain>
    </source>
</reference>
<feature type="transmembrane region" description="Helical" evidence="9">
    <location>
        <begin position="110"/>
        <end position="128"/>
    </location>
</feature>
<feature type="transmembrane region" description="Helical" evidence="9">
    <location>
        <begin position="15"/>
        <end position="39"/>
    </location>
</feature>
<proteinExistence type="inferred from homology"/>
<feature type="transmembrane region" description="Helical" evidence="9">
    <location>
        <begin position="290"/>
        <end position="310"/>
    </location>
</feature>
<evidence type="ECO:0000256" key="5">
    <source>
        <dbReference type="ARBA" id="ARBA00022692"/>
    </source>
</evidence>
<evidence type="ECO:0000256" key="3">
    <source>
        <dbReference type="ARBA" id="ARBA00007725"/>
    </source>
</evidence>
<dbReference type="GO" id="GO:0015920">
    <property type="term" value="P:lipopolysaccharide transport"/>
    <property type="evidence" value="ECO:0007669"/>
    <property type="project" value="TreeGrafter"/>
</dbReference>
<protein>
    <submittedName>
        <fullName evidence="10">LptF/LptG family permease</fullName>
    </submittedName>
</protein>
<gene>
    <name evidence="10" type="ORF">DBW96_01790</name>
</gene>
<name>A0A368BYI5_9GAMM</name>
<dbReference type="InterPro" id="IPR005495">
    <property type="entry name" value="LptG/LptF_permease"/>
</dbReference>
<evidence type="ECO:0000313" key="11">
    <source>
        <dbReference type="Proteomes" id="UP000253307"/>
    </source>
</evidence>
<dbReference type="Pfam" id="PF03739">
    <property type="entry name" value="LptF_LptG"/>
    <property type="match status" value="1"/>
</dbReference>
<feature type="transmembrane region" description="Helical" evidence="9">
    <location>
        <begin position="51"/>
        <end position="78"/>
    </location>
</feature>
<evidence type="ECO:0000256" key="4">
    <source>
        <dbReference type="ARBA" id="ARBA00022475"/>
    </source>
</evidence>
<feature type="transmembrane region" description="Helical" evidence="9">
    <location>
        <begin position="322"/>
        <end position="341"/>
    </location>
</feature>
<keyword evidence="4" id="KW-1003">Cell membrane</keyword>
<keyword evidence="5 9" id="KW-0812">Transmembrane</keyword>
<evidence type="ECO:0000256" key="2">
    <source>
        <dbReference type="ARBA" id="ARBA00004651"/>
    </source>
</evidence>
<evidence type="ECO:0000256" key="7">
    <source>
        <dbReference type="ARBA" id="ARBA00023136"/>
    </source>
</evidence>
<evidence type="ECO:0000313" key="10">
    <source>
        <dbReference type="EMBL" id="RCL41927.1"/>
    </source>
</evidence>
<keyword evidence="6 9" id="KW-1133">Transmembrane helix</keyword>
<sequence>MHTSNIISKHINHKVFSSFIFILLTMVGILFISRSVGYFEKSVAGQLDPKIILNILMLRLPDFLSFLIPFSIFISLYLNFSNQYSSNEIYAIFNTGTSRLSIVSSLNKQLILILISVLILSVFIGPATKQMSEEIQTFTSFEKKLLQLQPKILNSIPGSAGKIYFDSMNQDGFTDVIFIEPNGSDISIIQSKKMEVLGNEADNLELKFYSGLMSLTLKSGDSFEITFNEFIHPINQENSTSSVFSFRKVFDFDQSDNFINFQWRISLVIMTLSLIYFAFILAPFSPRASVSAQFVPGLLIYILYLASLIFYRDTFSDDSKVLYYGLWPVHFTYISLITIYSKSNYFQSLIAQTSKRQIFLMAIILTLMTYWIAG</sequence>
<comment type="subcellular location">
    <subcellularLocation>
        <location evidence="2">Cell membrane</location>
        <topology evidence="2">Multi-pass membrane protein</topology>
    </subcellularLocation>
</comment>
<dbReference type="AlphaFoldDB" id="A0A368BYI5"/>
<accession>A0A368BYI5</accession>
<keyword evidence="7 9" id="KW-0472">Membrane</keyword>
<dbReference type="GO" id="GO:0043190">
    <property type="term" value="C:ATP-binding cassette (ABC) transporter complex"/>
    <property type="evidence" value="ECO:0007669"/>
    <property type="project" value="TreeGrafter"/>
</dbReference>
<comment type="subunit">
    <text evidence="8">Component of the lipopolysaccharide transport and assembly complex. The LptBFG transporter is composed of two ATP-binding proteins (LptB) and two transmembrane proteins (LptF and LptG).</text>
</comment>
<comment type="function">
    <text evidence="1">Part of the ABC transporter complex LptBFG involved in the translocation of lipopolysaccharide (LPS) from the inner membrane to the outer membrane.</text>
</comment>
<dbReference type="PANTHER" id="PTHR33529">
    <property type="entry name" value="SLR0882 PROTEIN-RELATED"/>
    <property type="match status" value="1"/>
</dbReference>
<dbReference type="PANTHER" id="PTHR33529:SF7">
    <property type="entry name" value="LIPOPOLYSACCHARIDE EXPORT SYSTEM PERMEASE PROTEIN LPTF"/>
    <property type="match status" value="1"/>
</dbReference>
<dbReference type="EMBL" id="QOPE01000009">
    <property type="protein sequence ID" value="RCL41927.1"/>
    <property type="molecule type" value="Genomic_DNA"/>
</dbReference>